<gene>
    <name evidence="7" type="ORF">prwr041_03810</name>
</gene>
<dbReference type="PROSITE" id="PS51352">
    <property type="entry name" value="THIOREDOXIN_2"/>
    <property type="match status" value="1"/>
</dbReference>
<feature type="signal peptide" evidence="5">
    <location>
        <begin position="1"/>
        <end position="19"/>
    </location>
</feature>
<feature type="domain" description="Thioredoxin" evidence="6">
    <location>
        <begin position="28"/>
        <end position="163"/>
    </location>
</feature>
<protein>
    <submittedName>
        <fullName evidence="7">TlpA family protein disulfide reductase</fullName>
    </submittedName>
</protein>
<keyword evidence="2" id="KW-0201">Cytochrome c-type biogenesis</keyword>
<organism evidence="7 8">
    <name type="scientific">Prevotella herbatica</name>
    <dbReference type="NCBI Taxonomy" id="2801997"/>
    <lineage>
        <taxon>Bacteria</taxon>
        <taxon>Pseudomonadati</taxon>
        <taxon>Bacteroidota</taxon>
        <taxon>Bacteroidia</taxon>
        <taxon>Bacteroidales</taxon>
        <taxon>Prevotellaceae</taxon>
        <taxon>Prevotella</taxon>
    </lineage>
</organism>
<dbReference type="InterPro" id="IPR050553">
    <property type="entry name" value="Thioredoxin_ResA/DsbE_sf"/>
</dbReference>
<dbReference type="PANTHER" id="PTHR42852:SF6">
    <property type="entry name" value="THIOL:DISULFIDE INTERCHANGE PROTEIN DSBE"/>
    <property type="match status" value="1"/>
</dbReference>
<dbReference type="RefSeq" id="WP_207154658.1">
    <property type="nucleotide sequence ID" value="NZ_AP024484.1"/>
</dbReference>
<dbReference type="Proteomes" id="UP001319045">
    <property type="component" value="Chromosome"/>
</dbReference>
<evidence type="ECO:0000259" key="6">
    <source>
        <dbReference type="PROSITE" id="PS51352"/>
    </source>
</evidence>
<keyword evidence="5" id="KW-0732">Signal</keyword>
<reference evidence="7 8" key="1">
    <citation type="journal article" date="2022" name="Int. J. Syst. Evol. Microbiol.">
        <title>Prevotella herbatica sp. nov., a plant polysaccharide-decomposing anaerobic bacterium isolated from a methanogenic reactor.</title>
        <authorList>
            <person name="Uek A."/>
            <person name="Tonouchi A."/>
            <person name="Kaku N."/>
            <person name="Ueki K."/>
        </authorList>
    </citation>
    <scope>NUCLEOTIDE SEQUENCE [LARGE SCALE GENOMIC DNA]</scope>
    <source>
        <strain evidence="7 8">WR041</strain>
    </source>
</reference>
<evidence type="ECO:0000256" key="4">
    <source>
        <dbReference type="ARBA" id="ARBA00023284"/>
    </source>
</evidence>
<evidence type="ECO:0000313" key="8">
    <source>
        <dbReference type="Proteomes" id="UP001319045"/>
    </source>
</evidence>
<sequence>MKRLIIFAWTIAFSFAMSAQTKQFTDSIVVGDVAPEVISKDTLGVEYKLSDYRGHWVLLDFWASWCGDCRREIPTVKAIAKEHPELVVYGYSLDRTAEAWKNALRKYEFSWINVSDAKGWNLHASPFGIRWIPTTFLIDPSGVVRAVALNETDLKAQVDSLLKNK</sequence>
<keyword evidence="4" id="KW-0676">Redox-active center</keyword>
<dbReference type="EMBL" id="AP024484">
    <property type="protein sequence ID" value="BCS84488.1"/>
    <property type="molecule type" value="Genomic_DNA"/>
</dbReference>
<dbReference type="InterPro" id="IPR013766">
    <property type="entry name" value="Thioredoxin_domain"/>
</dbReference>
<proteinExistence type="predicted"/>
<dbReference type="Pfam" id="PF00578">
    <property type="entry name" value="AhpC-TSA"/>
    <property type="match status" value="1"/>
</dbReference>
<evidence type="ECO:0000313" key="7">
    <source>
        <dbReference type="EMBL" id="BCS84488.1"/>
    </source>
</evidence>
<evidence type="ECO:0000256" key="2">
    <source>
        <dbReference type="ARBA" id="ARBA00022748"/>
    </source>
</evidence>
<evidence type="ECO:0000256" key="1">
    <source>
        <dbReference type="ARBA" id="ARBA00004196"/>
    </source>
</evidence>
<dbReference type="Gene3D" id="3.40.30.10">
    <property type="entry name" value="Glutaredoxin"/>
    <property type="match status" value="1"/>
</dbReference>
<keyword evidence="3" id="KW-1015">Disulfide bond</keyword>
<evidence type="ECO:0000256" key="5">
    <source>
        <dbReference type="SAM" id="SignalP"/>
    </source>
</evidence>
<comment type="subcellular location">
    <subcellularLocation>
        <location evidence="1">Cell envelope</location>
    </subcellularLocation>
</comment>
<dbReference type="InterPro" id="IPR036249">
    <property type="entry name" value="Thioredoxin-like_sf"/>
</dbReference>
<keyword evidence="8" id="KW-1185">Reference proteome</keyword>
<dbReference type="SUPFAM" id="SSF52833">
    <property type="entry name" value="Thioredoxin-like"/>
    <property type="match status" value="1"/>
</dbReference>
<dbReference type="CDD" id="cd02966">
    <property type="entry name" value="TlpA_like_family"/>
    <property type="match status" value="1"/>
</dbReference>
<dbReference type="InterPro" id="IPR000866">
    <property type="entry name" value="AhpC/TSA"/>
</dbReference>
<evidence type="ECO:0000256" key="3">
    <source>
        <dbReference type="ARBA" id="ARBA00023157"/>
    </source>
</evidence>
<accession>A0ABM7NVI4</accession>
<name>A0ABM7NVI4_9BACT</name>
<feature type="chain" id="PRO_5046962022" evidence="5">
    <location>
        <begin position="20"/>
        <end position="165"/>
    </location>
</feature>
<dbReference type="PANTHER" id="PTHR42852">
    <property type="entry name" value="THIOL:DISULFIDE INTERCHANGE PROTEIN DSBE"/>
    <property type="match status" value="1"/>
</dbReference>